<proteinExistence type="inferred from homology"/>
<dbReference type="Pfam" id="PF08021">
    <property type="entry name" value="FAD_binding_9"/>
    <property type="match status" value="2"/>
</dbReference>
<keyword evidence="4" id="KW-1185">Reference proteome</keyword>
<dbReference type="InterPro" id="IPR007037">
    <property type="entry name" value="SIP_rossman_dom"/>
</dbReference>
<dbReference type="RefSeq" id="WP_146285344.1">
    <property type="nucleotide sequence ID" value="NZ_BMLP01000001.1"/>
</dbReference>
<gene>
    <name evidence="3" type="ORF">GCM10010991_09030</name>
</gene>
<sequence>MADTLLIAPTIERHRHELRRRSLTISAISRITPNMLRLTLAGPELDGFVSMSPGDHIKIFVPDGAGGTAMRDYTPRRYDAANGTLDIDFALHDAGPATLWAMQAKVGDVAQIGGPRGSQVISGPIQQWVLIGDETALPSIARRIEELPAGMPVISLVAVPGATDEQQIATAAAHRALWVHRDDPTDATGLLAQLDRIALTESSFVWIAAEAGVARAVRDAALARGHAPAWMKAAGYWVAGEADASDKDL</sequence>
<feature type="domain" description="FAD-binding FR-type" evidence="2">
    <location>
        <begin position="18"/>
        <end position="122"/>
    </location>
</feature>
<dbReference type="GO" id="GO:0016491">
    <property type="term" value="F:oxidoreductase activity"/>
    <property type="evidence" value="ECO:0007669"/>
    <property type="project" value="InterPro"/>
</dbReference>
<evidence type="ECO:0000259" key="2">
    <source>
        <dbReference type="PROSITE" id="PS51384"/>
    </source>
</evidence>
<dbReference type="InterPro" id="IPR017927">
    <property type="entry name" value="FAD-bd_FR_type"/>
</dbReference>
<evidence type="ECO:0000313" key="3">
    <source>
        <dbReference type="EMBL" id="GGO27370.1"/>
    </source>
</evidence>
<dbReference type="Pfam" id="PF04954">
    <property type="entry name" value="SIP"/>
    <property type="match status" value="1"/>
</dbReference>
<dbReference type="CDD" id="cd06193">
    <property type="entry name" value="siderophore_interacting"/>
    <property type="match status" value="1"/>
</dbReference>
<protein>
    <submittedName>
        <fullName evidence="3">Siderophore-interacting protein</fullName>
    </submittedName>
</protein>
<comment type="caution">
    <text evidence="3">The sequence shown here is derived from an EMBL/GenBank/DDBJ whole genome shotgun (WGS) entry which is preliminary data.</text>
</comment>
<dbReference type="Gene3D" id="3.40.50.80">
    <property type="entry name" value="Nucleotide-binding domain of ferredoxin-NADP reductase (FNR) module"/>
    <property type="match status" value="1"/>
</dbReference>
<dbReference type="PANTHER" id="PTHR30157">
    <property type="entry name" value="FERRIC REDUCTASE, NADPH-DEPENDENT"/>
    <property type="match status" value="1"/>
</dbReference>
<evidence type="ECO:0000313" key="4">
    <source>
        <dbReference type="Proteomes" id="UP000598196"/>
    </source>
</evidence>
<dbReference type="PROSITE" id="PS51384">
    <property type="entry name" value="FAD_FR"/>
    <property type="match status" value="1"/>
</dbReference>
<dbReference type="InterPro" id="IPR039374">
    <property type="entry name" value="SIP_fam"/>
</dbReference>
<dbReference type="Proteomes" id="UP000598196">
    <property type="component" value="Unassembled WGS sequence"/>
</dbReference>
<comment type="similarity">
    <text evidence="1">Belongs to the SIP oxidoreductase family.</text>
</comment>
<name>A0A918DCD9_9RHOB</name>
<dbReference type="OrthoDB" id="9814826at2"/>
<dbReference type="AlphaFoldDB" id="A0A918DCD9"/>
<dbReference type="SUPFAM" id="SSF63380">
    <property type="entry name" value="Riboflavin synthase domain-like"/>
    <property type="match status" value="1"/>
</dbReference>
<organism evidence="3 4">
    <name type="scientific">Gemmobacter aquaticus</name>
    <dbReference type="NCBI Taxonomy" id="490185"/>
    <lineage>
        <taxon>Bacteria</taxon>
        <taxon>Pseudomonadati</taxon>
        <taxon>Pseudomonadota</taxon>
        <taxon>Alphaproteobacteria</taxon>
        <taxon>Rhodobacterales</taxon>
        <taxon>Paracoccaceae</taxon>
        <taxon>Gemmobacter</taxon>
    </lineage>
</organism>
<dbReference type="Gene3D" id="2.40.30.10">
    <property type="entry name" value="Translation factors"/>
    <property type="match status" value="1"/>
</dbReference>
<dbReference type="InterPro" id="IPR017938">
    <property type="entry name" value="Riboflavin_synthase-like_b-brl"/>
</dbReference>
<reference evidence="3 4" key="1">
    <citation type="journal article" date="2014" name="Int. J. Syst. Evol. Microbiol.">
        <title>Complete genome sequence of Corynebacterium casei LMG S-19264T (=DSM 44701T), isolated from a smear-ripened cheese.</title>
        <authorList>
            <consortium name="US DOE Joint Genome Institute (JGI-PGF)"/>
            <person name="Walter F."/>
            <person name="Albersmeier A."/>
            <person name="Kalinowski J."/>
            <person name="Ruckert C."/>
        </authorList>
    </citation>
    <scope>NUCLEOTIDE SEQUENCE [LARGE SCALE GENOMIC DNA]</scope>
    <source>
        <strain evidence="3 4">CGMCC 1.7029</strain>
    </source>
</reference>
<accession>A0A918DCD9</accession>
<dbReference type="InterPro" id="IPR013113">
    <property type="entry name" value="SIP_FAD-bd"/>
</dbReference>
<dbReference type="InterPro" id="IPR039261">
    <property type="entry name" value="FNR_nucleotide-bd"/>
</dbReference>
<dbReference type="EMBL" id="BMLP01000001">
    <property type="protein sequence ID" value="GGO27370.1"/>
    <property type="molecule type" value="Genomic_DNA"/>
</dbReference>
<dbReference type="PANTHER" id="PTHR30157:SF0">
    <property type="entry name" value="NADPH-DEPENDENT FERRIC-CHELATE REDUCTASE"/>
    <property type="match status" value="1"/>
</dbReference>
<evidence type="ECO:0000256" key="1">
    <source>
        <dbReference type="ARBA" id="ARBA00035644"/>
    </source>
</evidence>